<comment type="subunit">
    <text evidence="4">Forms a membrane-associated complex with FtsE.</text>
</comment>
<keyword evidence="11 12" id="KW-0131">Cell cycle</keyword>
<dbReference type="PANTHER" id="PTHR47755">
    <property type="entry name" value="CELL DIVISION PROTEIN FTSX"/>
    <property type="match status" value="1"/>
</dbReference>
<keyword evidence="9 13" id="KW-1133">Transmembrane helix</keyword>
<evidence type="ECO:0000256" key="5">
    <source>
        <dbReference type="ARBA" id="ARBA00021907"/>
    </source>
</evidence>
<comment type="subcellular location">
    <subcellularLocation>
        <location evidence="2">Cell membrane</location>
        <topology evidence="2">Multi-pass membrane protein</topology>
    </subcellularLocation>
</comment>
<comment type="similarity">
    <text evidence="3 12">Belongs to the ABC-4 integral membrane protein family. FtsX subfamily.</text>
</comment>
<feature type="transmembrane region" description="Helical" evidence="13">
    <location>
        <begin position="222"/>
        <end position="250"/>
    </location>
</feature>
<keyword evidence="6 12" id="KW-1003">Cell membrane</keyword>
<feature type="transmembrane region" description="Helical" evidence="13">
    <location>
        <begin position="179"/>
        <end position="202"/>
    </location>
</feature>
<evidence type="ECO:0000259" key="15">
    <source>
        <dbReference type="Pfam" id="PF18075"/>
    </source>
</evidence>
<evidence type="ECO:0000256" key="13">
    <source>
        <dbReference type="SAM" id="Phobius"/>
    </source>
</evidence>
<feature type="domain" description="ABC3 transporter permease C-terminal" evidence="14">
    <location>
        <begin position="184"/>
        <end position="302"/>
    </location>
</feature>
<evidence type="ECO:0000256" key="3">
    <source>
        <dbReference type="ARBA" id="ARBA00007379"/>
    </source>
</evidence>
<feature type="transmembrane region" description="Helical" evidence="13">
    <location>
        <begin position="279"/>
        <end position="298"/>
    </location>
</feature>
<keyword evidence="10 12" id="KW-0472">Membrane</keyword>
<evidence type="ECO:0000256" key="6">
    <source>
        <dbReference type="ARBA" id="ARBA00022475"/>
    </source>
</evidence>
<keyword evidence="7 12" id="KW-0132">Cell division</keyword>
<protein>
    <recommendedName>
        <fullName evidence="5 12">Cell division protein FtsX</fullName>
    </recommendedName>
</protein>
<comment type="function">
    <text evidence="1">Part of the ABC transporter FtsEX involved in cellular division.</text>
</comment>
<dbReference type="InterPro" id="IPR047929">
    <property type="entry name" value="FtsX_actino"/>
</dbReference>
<proteinExistence type="inferred from homology"/>
<name>A0ABV5LX62_9ACTN</name>
<evidence type="ECO:0000256" key="8">
    <source>
        <dbReference type="ARBA" id="ARBA00022692"/>
    </source>
</evidence>
<dbReference type="EMBL" id="JBHMDM010000007">
    <property type="protein sequence ID" value="MFB9378680.1"/>
    <property type="molecule type" value="Genomic_DNA"/>
</dbReference>
<evidence type="ECO:0000256" key="12">
    <source>
        <dbReference type="PIRNR" id="PIRNR003097"/>
    </source>
</evidence>
<evidence type="ECO:0000256" key="7">
    <source>
        <dbReference type="ARBA" id="ARBA00022618"/>
    </source>
</evidence>
<dbReference type="Pfam" id="PF02687">
    <property type="entry name" value="FtsX"/>
    <property type="match status" value="1"/>
</dbReference>
<keyword evidence="8 13" id="KW-0812">Transmembrane</keyword>
<dbReference type="InterPro" id="IPR003838">
    <property type="entry name" value="ABC3_permease_C"/>
</dbReference>
<accession>A0ABV5LX62</accession>
<dbReference type="Proteomes" id="UP001589748">
    <property type="component" value="Unassembled WGS sequence"/>
</dbReference>
<sequence length="304" mass="33417">MRLGFILNEMFIGLRRNLTMTVSVVLVTMVSLFFFGAGLLVQQQVDIMKGTWYDRVQVSIFLCGAESLPTACPGGAVTDAQRDAIRAELTTGSLAPLVDQVYYESQEQAYENFLQTFDQAYAANVTPDQLPESFRVSLTDPSRYEEIRDAFTGYPGVEEVPDLQRILGPLFAALDAATVVALGLAGLMLVCSVMLVSTTIRLTAFSRRRETSIMRLVGASRLLIQLPFVLEGVVAALIGSVLASGALWALTEYGLGRLRDRPNFTTRLIDSHDVLVETAPWMLLVGVVLAVLASLFSLRRWLKV</sequence>
<evidence type="ECO:0000256" key="10">
    <source>
        <dbReference type="ARBA" id="ARBA00023136"/>
    </source>
</evidence>
<feature type="transmembrane region" description="Helical" evidence="13">
    <location>
        <begin position="21"/>
        <end position="41"/>
    </location>
</feature>
<dbReference type="Pfam" id="PF18075">
    <property type="entry name" value="FtsX_ECD"/>
    <property type="match status" value="1"/>
</dbReference>
<dbReference type="PANTHER" id="PTHR47755:SF1">
    <property type="entry name" value="CELL DIVISION PROTEIN FTSX"/>
    <property type="match status" value="1"/>
</dbReference>
<evidence type="ECO:0000259" key="14">
    <source>
        <dbReference type="Pfam" id="PF02687"/>
    </source>
</evidence>
<gene>
    <name evidence="16" type="primary">ftsX</name>
    <name evidence="16" type="ORF">ACFFVI_17090</name>
</gene>
<feature type="domain" description="FtsX extracellular" evidence="15">
    <location>
        <begin position="56"/>
        <end position="160"/>
    </location>
</feature>
<keyword evidence="17" id="KW-1185">Reference proteome</keyword>
<dbReference type="Gene3D" id="3.30.70.3040">
    <property type="match status" value="1"/>
</dbReference>
<comment type="caution">
    <text evidence="16">The sequence shown here is derived from an EMBL/GenBank/DDBJ whole genome shotgun (WGS) entry which is preliminary data.</text>
</comment>
<evidence type="ECO:0000313" key="16">
    <source>
        <dbReference type="EMBL" id="MFB9378680.1"/>
    </source>
</evidence>
<evidence type="ECO:0000256" key="9">
    <source>
        <dbReference type="ARBA" id="ARBA00022989"/>
    </source>
</evidence>
<evidence type="ECO:0000256" key="2">
    <source>
        <dbReference type="ARBA" id="ARBA00004651"/>
    </source>
</evidence>
<evidence type="ECO:0000313" key="17">
    <source>
        <dbReference type="Proteomes" id="UP001589748"/>
    </source>
</evidence>
<dbReference type="InterPro" id="IPR004513">
    <property type="entry name" value="FtsX"/>
</dbReference>
<evidence type="ECO:0000256" key="11">
    <source>
        <dbReference type="ARBA" id="ARBA00023306"/>
    </source>
</evidence>
<dbReference type="PIRSF" id="PIRSF003097">
    <property type="entry name" value="FtsX"/>
    <property type="match status" value="1"/>
</dbReference>
<organism evidence="16 17">
    <name type="scientific">Kineococcus gynurae</name>
    <dbReference type="NCBI Taxonomy" id="452979"/>
    <lineage>
        <taxon>Bacteria</taxon>
        <taxon>Bacillati</taxon>
        <taxon>Actinomycetota</taxon>
        <taxon>Actinomycetes</taxon>
        <taxon>Kineosporiales</taxon>
        <taxon>Kineosporiaceae</taxon>
        <taxon>Kineococcus</taxon>
    </lineage>
</organism>
<evidence type="ECO:0000256" key="4">
    <source>
        <dbReference type="ARBA" id="ARBA00011160"/>
    </source>
</evidence>
<dbReference type="RefSeq" id="WP_380136612.1">
    <property type="nucleotide sequence ID" value="NZ_JBHLUI010000008.1"/>
</dbReference>
<reference evidence="16 17" key="1">
    <citation type="submission" date="2024-09" db="EMBL/GenBank/DDBJ databases">
        <authorList>
            <person name="Sun Q."/>
            <person name="Mori K."/>
        </authorList>
    </citation>
    <scope>NUCLEOTIDE SEQUENCE [LARGE SCALE GENOMIC DNA]</scope>
    <source>
        <strain evidence="16 17">TISTR 1856</strain>
    </source>
</reference>
<dbReference type="InterPro" id="IPR040690">
    <property type="entry name" value="FtsX_ECD"/>
</dbReference>
<dbReference type="NCBIfam" id="NF038346">
    <property type="entry name" value="FtsX_actino"/>
    <property type="match status" value="1"/>
</dbReference>
<evidence type="ECO:0000256" key="1">
    <source>
        <dbReference type="ARBA" id="ARBA00003552"/>
    </source>
</evidence>